<proteinExistence type="predicted"/>
<evidence type="ECO:0000313" key="2">
    <source>
        <dbReference type="Proteomes" id="UP001596233"/>
    </source>
</evidence>
<dbReference type="Proteomes" id="UP001596233">
    <property type="component" value="Unassembled WGS sequence"/>
</dbReference>
<accession>A0ABW1V589</accession>
<comment type="caution">
    <text evidence="1">The sequence shown here is derived from an EMBL/GenBank/DDBJ whole genome shotgun (WGS) entry which is preliminary data.</text>
</comment>
<name>A0ABW1V589_9BACL</name>
<gene>
    <name evidence="1" type="ORF">ACFP56_07870</name>
</gene>
<dbReference type="InterPro" id="IPR052928">
    <property type="entry name" value="Desiccation-related_membrane"/>
</dbReference>
<dbReference type="RefSeq" id="WP_379233010.1">
    <property type="nucleotide sequence ID" value="NZ_JBHSTE010000002.1"/>
</dbReference>
<evidence type="ECO:0000313" key="1">
    <source>
        <dbReference type="EMBL" id="MFC6332540.1"/>
    </source>
</evidence>
<organism evidence="1 2">
    <name type="scientific">Paenibacillus septentrionalis</name>
    <dbReference type="NCBI Taxonomy" id="429342"/>
    <lineage>
        <taxon>Bacteria</taxon>
        <taxon>Bacillati</taxon>
        <taxon>Bacillota</taxon>
        <taxon>Bacilli</taxon>
        <taxon>Bacillales</taxon>
        <taxon>Paenibacillaceae</taxon>
        <taxon>Paenibacillus</taxon>
    </lineage>
</organism>
<dbReference type="PANTHER" id="PTHR35792">
    <property type="entry name" value="GENERAL STRESS PROTEIN"/>
    <property type="match status" value="1"/>
</dbReference>
<keyword evidence="2" id="KW-1185">Reference proteome</keyword>
<dbReference type="Pfam" id="PF12732">
    <property type="entry name" value="YtxH"/>
    <property type="match status" value="1"/>
</dbReference>
<sequence>MAFKNKGIAFLVGALTGSVVGSVTALLLAPKSGKELRGDIKAGTEKVIEAGADAMDQVSESVYEVSKKIEDRAVKVVQGAKQGVQQAAVKLCGGKAEAAGIQEESDEAELAAEAIVEEEQAVQGDETEAAIAGEAAVEHIEVQTNEQQTTVVQ</sequence>
<protein>
    <submittedName>
        <fullName evidence="1">YtxH domain-containing protein</fullName>
    </submittedName>
</protein>
<reference evidence="2" key="1">
    <citation type="journal article" date="2019" name="Int. J. Syst. Evol. Microbiol.">
        <title>The Global Catalogue of Microorganisms (GCM) 10K type strain sequencing project: providing services to taxonomists for standard genome sequencing and annotation.</title>
        <authorList>
            <consortium name="The Broad Institute Genomics Platform"/>
            <consortium name="The Broad Institute Genome Sequencing Center for Infectious Disease"/>
            <person name="Wu L."/>
            <person name="Ma J."/>
        </authorList>
    </citation>
    <scope>NUCLEOTIDE SEQUENCE [LARGE SCALE GENOMIC DNA]</scope>
    <source>
        <strain evidence="2">PCU 280</strain>
    </source>
</reference>
<dbReference type="PANTHER" id="PTHR35792:SF1">
    <property type="entry name" value="SLL0268 PROTEIN"/>
    <property type="match status" value="1"/>
</dbReference>
<dbReference type="EMBL" id="JBHSTE010000002">
    <property type="protein sequence ID" value="MFC6332540.1"/>
    <property type="molecule type" value="Genomic_DNA"/>
</dbReference>
<dbReference type="InterPro" id="IPR024623">
    <property type="entry name" value="YtxH"/>
</dbReference>